<evidence type="ECO:0000313" key="9">
    <source>
        <dbReference type="Proteomes" id="UP001564626"/>
    </source>
</evidence>
<keyword evidence="6" id="KW-1133">Transmembrane helix</keyword>
<keyword evidence="5 8" id="KW-0012">Acyltransferase</keyword>
<evidence type="ECO:0000256" key="4">
    <source>
        <dbReference type="ARBA" id="ARBA00023098"/>
    </source>
</evidence>
<dbReference type="RefSeq" id="WP_345359397.1">
    <property type="nucleotide sequence ID" value="NZ_BAABII010000004.1"/>
</dbReference>
<name>A0ABV4CPF2_9PSEU</name>
<keyword evidence="3" id="KW-0808">Transferase</keyword>
<evidence type="ECO:0000256" key="5">
    <source>
        <dbReference type="ARBA" id="ARBA00023315"/>
    </source>
</evidence>
<gene>
    <name evidence="8" type="ORF">AB8O55_26510</name>
</gene>
<dbReference type="PANTHER" id="PTHR10434">
    <property type="entry name" value="1-ACYL-SN-GLYCEROL-3-PHOSPHATE ACYLTRANSFERASE"/>
    <property type="match status" value="1"/>
</dbReference>
<dbReference type="SUPFAM" id="SSF69593">
    <property type="entry name" value="Glycerol-3-phosphate (1)-acyltransferase"/>
    <property type="match status" value="1"/>
</dbReference>
<comment type="caution">
    <text evidence="8">The sequence shown here is derived from an EMBL/GenBank/DDBJ whole genome shotgun (WGS) entry which is preliminary data.</text>
</comment>
<keyword evidence="9" id="KW-1185">Reference proteome</keyword>
<evidence type="ECO:0000259" key="7">
    <source>
        <dbReference type="SMART" id="SM00563"/>
    </source>
</evidence>
<keyword evidence="6" id="KW-0472">Membrane</keyword>
<accession>A0ABV4CPF2</accession>
<evidence type="ECO:0000256" key="1">
    <source>
        <dbReference type="ARBA" id="ARBA00005189"/>
    </source>
</evidence>
<dbReference type="SMART" id="SM00563">
    <property type="entry name" value="PlsC"/>
    <property type="match status" value="1"/>
</dbReference>
<dbReference type="Pfam" id="PF01553">
    <property type="entry name" value="Acyltransferase"/>
    <property type="match status" value="1"/>
</dbReference>
<protein>
    <submittedName>
        <fullName evidence="8">Lysophospholipid acyltransferase family protein</fullName>
    </submittedName>
</protein>
<dbReference type="PANTHER" id="PTHR10434:SF64">
    <property type="entry name" value="1-ACYL-SN-GLYCEROL-3-PHOSPHATE ACYLTRANSFERASE-RELATED"/>
    <property type="match status" value="1"/>
</dbReference>
<dbReference type="InterPro" id="IPR002123">
    <property type="entry name" value="Plipid/glycerol_acylTrfase"/>
</dbReference>
<keyword evidence="4" id="KW-0443">Lipid metabolism</keyword>
<dbReference type="EMBL" id="JBGEHV010000072">
    <property type="protein sequence ID" value="MEY8042976.1"/>
    <property type="molecule type" value="Genomic_DNA"/>
</dbReference>
<keyword evidence="6" id="KW-0812">Transmembrane</keyword>
<evidence type="ECO:0000256" key="6">
    <source>
        <dbReference type="SAM" id="Phobius"/>
    </source>
</evidence>
<feature type="transmembrane region" description="Helical" evidence="6">
    <location>
        <begin position="34"/>
        <end position="53"/>
    </location>
</feature>
<dbReference type="CDD" id="cd07989">
    <property type="entry name" value="LPLAT_AGPAT-like"/>
    <property type="match status" value="1"/>
</dbReference>
<evidence type="ECO:0000313" key="8">
    <source>
        <dbReference type="EMBL" id="MEY8042976.1"/>
    </source>
</evidence>
<organism evidence="8 9">
    <name type="scientific">Saccharopolyspora cebuensis</name>
    <dbReference type="NCBI Taxonomy" id="418759"/>
    <lineage>
        <taxon>Bacteria</taxon>
        <taxon>Bacillati</taxon>
        <taxon>Actinomycetota</taxon>
        <taxon>Actinomycetes</taxon>
        <taxon>Pseudonocardiales</taxon>
        <taxon>Pseudonocardiaceae</taxon>
        <taxon>Saccharopolyspora</taxon>
    </lineage>
</organism>
<keyword evidence="2" id="KW-0444">Lipid biosynthesis</keyword>
<comment type="pathway">
    <text evidence="1">Lipid metabolism.</text>
</comment>
<proteinExistence type="predicted"/>
<sequence>MTAVTVDHACRLDCVPDHDRPPEVGPPRRAARRLAFAASCALAYVLGLVAAALRPPAARRLLGLWCRSALRAAGIRVRIDGVGEHSGPTLVVANHVSFFDGLAMLAAHPHLVGVGTHQSRSNPVLGRLFTRSGVIFVDGTDRAAIPGMVRDVAAELAAGDSVLVYPEGAPRCREPGGPFRPAVFQAALDAGVPVQPVLTRCVLRDGTPTARASWYTGEEEVGSMLDRVFRMRGLELRITLLPPVELTDARDRRELARTAWDRLVDRTGPLPSDCVTADERARC</sequence>
<feature type="domain" description="Phospholipid/glycerol acyltransferase" evidence="7">
    <location>
        <begin position="89"/>
        <end position="202"/>
    </location>
</feature>
<reference evidence="8 9" key="1">
    <citation type="submission" date="2024-08" db="EMBL/GenBank/DDBJ databases">
        <title>Genome mining of Saccharopolyspora cebuensis PGLac3 from Nigerian medicinal plant.</title>
        <authorList>
            <person name="Ezeobiora C.E."/>
            <person name="Igbokwe N.H."/>
            <person name="Amin D.H."/>
            <person name="Mendie U.E."/>
        </authorList>
    </citation>
    <scope>NUCLEOTIDE SEQUENCE [LARGE SCALE GENOMIC DNA]</scope>
    <source>
        <strain evidence="8 9">PGLac3</strain>
    </source>
</reference>
<evidence type="ECO:0000256" key="2">
    <source>
        <dbReference type="ARBA" id="ARBA00022516"/>
    </source>
</evidence>
<dbReference type="GO" id="GO:0016746">
    <property type="term" value="F:acyltransferase activity"/>
    <property type="evidence" value="ECO:0007669"/>
    <property type="project" value="UniProtKB-KW"/>
</dbReference>
<evidence type="ECO:0000256" key="3">
    <source>
        <dbReference type="ARBA" id="ARBA00022679"/>
    </source>
</evidence>
<dbReference type="Proteomes" id="UP001564626">
    <property type="component" value="Unassembled WGS sequence"/>
</dbReference>